<name>A0A4R5KXC9_9BACL</name>
<organism evidence="1 2">
    <name type="scientific">Paenibacillus piri</name>
    <dbReference type="NCBI Taxonomy" id="2547395"/>
    <lineage>
        <taxon>Bacteria</taxon>
        <taxon>Bacillati</taxon>
        <taxon>Bacillota</taxon>
        <taxon>Bacilli</taxon>
        <taxon>Bacillales</taxon>
        <taxon>Paenibacillaceae</taxon>
        <taxon>Paenibacillus</taxon>
    </lineage>
</organism>
<dbReference type="EMBL" id="SMRT01000002">
    <property type="protein sequence ID" value="TDF99650.1"/>
    <property type="molecule type" value="Genomic_DNA"/>
</dbReference>
<gene>
    <name evidence="1" type="ORF">E1757_07415</name>
</gene>
<proteinExistence type="predicted"/>
<dbReference type="OrthoDB" id="68731at2"/>
<dbReference type="InterPro" id="IPR011466">
    <property type="entry name" value="DUF1572"/>
</dbReference>
<dbReference type="Proteomes" id="UP000295636">
    <property type="component" value="Unassembled WGS sequence"/>
</dbReference>
<dbReference type="AlphaFoldDB" id="A0A4R5KXC9"/>
<comment type="caution">
    <text evidence="1">The sequence shown here is derived from an EMBL/GenBank/DDBJ whole genome shotgun (WGS) entry which is preliminary data.</text>
</comment>
<protein>
    <submittedName>
        <fullName evidence="1">DUF1572 domain-containing protein</fullName>
    </submittedName>
</protein>
<dbReference type="Gene3D" id="1.20.120.450">
    <property type="entry name" value="dinb family like domain"/>
    <property type="match status" value="1"/>
</dbReference>
<dbReference type="SUPFAM" id="SSF109854">
    <property type="entry name" value="DinB/YfiT-like putative metalloenzymes"/>
    <property type="match status" value="1"/>
</dbReference>
<dbReference type="InterPro" id="IPR034660">
    <property type="entry name" value="DinB/YfiT-like"/>
</dbReference>
<sequence>MSVSGQGLVELVKKNWVVKLSDIRDRMIAAVRQLSDEQVNWRPNEESNSIANLIVHIEGNIHQRIESTLLGGEDRRDRDSEFDNGVHAGAEELIRRLNQSFELLLHTASTVSEERLYELVPARDKQVTVYELLSQCATHFSEHLGQVLYLAKMQLGDRYITLSIPKKKS</sequence>
<evidence type="ECO:0000313" key="1">
    <source>
        <dbReference type="EMBL" id="TDF99650.1"/>
    </source>
</evidence>
<evidence type="ECO:0000313" key="2">
    <source>
        <dbReference type="Proteomes" id="UP000295636"/>
    </source>
</evidence>
<reference evidence="1 2" key="1">
    <citation type="submission" date="2019-03" db="EMBL/GenBank/DDBJ databases">
        <title>This is whole genome sequence of Paenibacillus sp MS74 strain.</title>
        <authorList>
            <person name="Trinh H.N."/>
        </authorList>
    </citation>
    <scope>NUCLEOTIDE SEQUENCE [LARGE SCALE GENOMIC DNA]</scope>
    <source>
        <strain evidence="1 2">MS74</strain>
    </source>
</reference>
<dbReference type="RefSeq" id="WP_133226234.1">
    <property type="nucleotide sequence ID" value="NZ_SMRT01000002.1"/>
</dbReference>
<dbReference type="Pfam" id="PF07609">
    <property type="entry name" value="DUF1572"/>
    <property type="match status" value="1"/>
</dbReference>
<keyword evidence="2" id="KW-1185">Reference proteome</keyword>
<accession>A0A4R5KXC9</accession>